<dbReference type="PANTHER" id="PTHR18962:SF0">
    <property type="entry name" value="COILED-COIL DOMAIN-CONTAINING PROTEIN 39"/>
    <property type="match status" value="1"/>
</dbReference>
<dbReference type="Pfam" id="PF24161">
    <property type="entry name" value="CCDC39"/>
    <property type="match status" value="1"/>
</dbReference>
<organism evidence="7">
    <name type="scientific">Phallusia mammillata</name>
    <dbReference type="NCBI Taxonomy" id="59560"/>
    <lineage>
        <taxon>Eukaryota</taxon>
        <taxon>Metazoa</taxon>
        <taxon>Chordata</taxon>
        <taxon>Tunicata</taxon>
        <taxon>Ascidiacea</taxon>
        <taxon>Phlebobranchia</taxon>
        <taxon>Ascidiidae</taxon>
        <taxon>Phallusia</taxon>
    </lineage>
</organism>
<feature type="coiled-coil region" evidence="5">
    <location>
        <begin position="423"/>
        <end position="539"/>
    </location>
</feature>
<dbReference type="GO" id="GO:0005930">
    <property type="term" value="C:axoneme"/>
    <property type="evidence" value="ECO:0007669"/>
    <property type="project" value="InterPro"/>
</dbReference>
<dbReference type="GO" id="GO:0005576">
    <property type="term" value="C:extracellular region"/>
    <property type="evidence" value="ECO:0007669"/>
    <property type="project" value="GOC"/>
</dbReference>
<dbReference type="AlphaFoldDB" id="A0A6F9D8S5"/>
<feature type="compositionally biased region" description="Low complexity" evidence="6">
    <location>
        <begin position="874"/>
        <end position="901"/>
    </location>
</feature>
<evidence type="ECO:0000256" key="3">
    <source>
        <dbReference type="ARBA" id="ARBA00023054"/>
    </source>
</evidence>
<dbReference type="GO" id="GO:0060287">
    <property type="term" value="P:epithelial cilium movement involved in determination of left/right asymmetry"/>
    <property type="evidence" value="ECO:0007669"/>
    <property type="project" value="TreeGrafter"/>
</dbReference>
<evidence type="ECO:0000256" key="1">
    <source>
        <dbReference type="ARBA" id="ARBA00005805"/>
    </source>
</evidence>
<comment type="function">
    <text evidence="4">Required for assembly of dynein regulatory complex (DRC) and inner dynein arm (IDA) complexes, which are responsible for ciliary beat regulation, thereby playing a central role in motility in cilia and flagella. Probably acts together with CCDC40 to form a molecular ruler that determines the 96 nanometer (nm) repeat length and arrangements of components in cilia and flagella. Not required for outer dynein arm complexes assembly.</text>
</comment>
<feature type="region of interest" description="Disordered" evidence="6">
    <location>
        <begin position="866"/>
        <end position="901"/>
    </location>
</feature>
<name>A0A6F9D8S5_9ASCI</name>
<evidence type="ECO:0000256" key="2">
    <source>
        <dbReference type="ARBA" id="ARBA00016725"/>
    </source>
</evidence>
<sequence length="901" mass="105801">MASSIMSDMDWDEGIAMPVANAENKRLEDELLHMQKEIGKYSSEVGDHDERIHSMSQHLKNVRQELTHNLALLNAHTKEIETEEHLSAIAEREDGRLHQEITRLQKELDSTREKRNNFENKIFMQSQQLEELKSHMNWDQQALEAWLEESARRDEDALTLQKYASHDHSKLKELALLIEHLTEQVQKKRKCLDQETTETLTAQIELDKTAEEFRKAHTDRHSLITQWEITIEQMQRRDREMDHAALELAKVKEEVRQREQVIKEKQAFLESEMENNQEMDKKIAFQERLAAKLRIDLQEHENTRTQLQDELDTLKYTVERTASDLEAMKTNVASLRKEIVNKQDKLEQATLTREALQDKLEAAGKGALTAEERAEAAAFELSVEEDNVTNLEKDLMKTREIQFRKKQELYEVITKEKNIAAEIQGSRAANRNLSSRLKKLDQQSIKQQEIVYNQDFTIQQLERRLARLQGDMNTDEKKELEAKIEELTQTLDERNAIHTLLTTQLKRLQDDIRRQKRDMERTGEEKADLTSKIEELNLHNEISVKELKNTIDKKQESMVEDNILKLEIKRIQDALHRRADEVLSLEKRQLQLSTAMKERKQEISVHKDMLFSQLKAAQEERQTVNAELHQRTEKIEKLRKRYEILMVSMAPPEGEEEKSQAYYVIKAAQDKEELQRTGDELDARIRKAEKEIRALENTLRLMNSRNETYRKSFNKVTETSEEYEKKNQLDEKLRSVMDKYKYKRRQIRELQEDLQTMSSAMDSSLRDETTFLEMVQDRKMKIQQLQKDTEEQKQKLERVQKQIARTSREARVARKSRGPMLEERDMDLREVRSRNRTIAKNIAQLVNQFPDLTNAVEAYFQQVGLPVPTQVPESRSSSKTSSVRSSARSSPRSSVSSARYS</sequence>
<dbReference type="EMBL" id="LR783677">
    <property type="protein sequence ID" value="CAB3228550.1"/>
    <property type="molecule type" value="mRNA"/>
</dbReference>
<comment type="similarity">
    <text evidence="1">Belongs to the CCDC39 family.</text>
</comment>
<evidence type="ECO:0000313" key="7">
    <source>
        <dbReference type="EMBL" id="CAB3228550.1"/>
    </source>
</evidence>
<feature type="coiled-coil region" evidence="5">
    <location>
        <begin position="671"/>
        <end position="848"/>
    </location>
</feature>
<evidence type="ECO:0000256" key="4">
    <source>
        <dbReference type="ARBA" id="ARBA00045182"/>
    </source>
</evidence>
<dbReference type="GO" id="GO:0036159">
    <property type="term" value="P:inner dynein arm assembly"/>
    <property type="evidence" value="ECO:0007669"/>
    <property type="project" value="InterPro"/>
</dbReference>
<feature type="coiled-coil region" evidence="5">
    <location>
        <begin position="234"/>
        <end position="359"/>
    </location>
</feature>
<protein>
    <recommendedName>
        <fullName evidence="2">Coiled-coil domain-containing protein 39</fullName>
    </recommendedName>
</protein>
<feature type="coiled-coil region" evidence="5">
    <location>
        <begin position="17"/>
        <end position="44"/>
    </location>
</feature>
<dbReference type="InterPro" id="IPR033290">
    <property type="entry name" value="CCDC39"/>
</dbReference>
<evidence type="ECO:0000256" key="5">
    <source>
        <dbReference type="SAM" id="Coils"/>
    </source>
</evidence>
<keyword evidence="3 5" id="KW-0175">Coiled coil</keyword>
<dbReference type="PANTHER" id="PTHR18962">
    <property type="entry name" value="COILED-COIL DOMAIN-CONTAINING PROTEIN 39"/>
    <property type="match status" value="1"/>
</dbReference>
<gene>
    <name evidence="7" type="primary">Ccdc39</name>
</gene>
<accession>A0A6F9D8S5</accession>
<feature type="coiled-coil region" evidence="5">
    <location>
        <begin position="607"/>
        <end position="641"/>
    </location>
</feature>
<proteinExistence type="evidence at transcript level"/>
<evidence type="ECO:0000256" key="6">
    <source>
        <dbReference type="SAM" id="MobiDB-lite"/>
    </source>
</evidence>
<dbReference type="GO" id="GO:0060285">
    <property type="term" value="P:cilium-dependent cell motility"/>
    <property type="evidence" value="ECO:0007669"/>
    <property type="project" value="TreeGrafter"/>
</dbReference>
<reference evidence="7" key="1">
    <citation type="submission" date="2020-04" db="EMBL/GenBank/DDBJ databases">
        <authorList>
            <person name="Neveu A P."/>
        </authorList>
    </citation>
    <scope>NUCLEOTIDE SEQUENCE</scope>
    <source>
        <tissue evidence="7">Whole embryo</tissue>
    </source>
</reference>